<protein>
    <recommendedName>
        <fullName evidence="4">YXWGXW repeat-containing protein</fullName>
    </recommendedName>
</protein>
<dbReference type="InterPro" id="IPR046535">
    <property type="entry name" value="DUF6600"/>
</dbReference>
<dbReference type="Pfam" id="PF20245">
    <property type="entry name" value="DUF6600"/>
    <property type="match status" value="1"/>
</dbReference>
<comment type="caution">
    <text evidence="2">The sequence shown here is derived from an EMBL/GenBank/DDBJ whole genome shotgun (WGS) entry which is preliminary data.</text>
</comment>
<feature type="signal peptide" evidence="1">
    <location>
        <begin position="1"/>
        <end position="27"/>
    </location>
</feature>
<accession>A0ABS1R564</accession>
<dbReference type="RefSeq" id="WP_202103570.1">
    <property type="nucleotide sequence ID" value="NZ_JAERTY010000008.1"/>
</dbReference>
<sequence>MKRGITVLIVTLVCIFTNLLQPSTAQAQFYGGISFDVFYDELSPYGYWDRDPSYGDIWYPNQGRNFRPYGSNGYWAMTEYGNTWVSGYPWGWAPFHYGRWVHNSYRGWGWIPGYEWGPAWVE</sequence>
<dbReference type="EMBL" id="JAERTY010000008">
    <property type="protein sequence ID" value="MBL1409851.1"/>
    <property type="molecule type" value="Genomic_DNA"/>
</dbReference>
<evidence type="ECO:0000313" key="3">
    <source>
        <dbReference type="Proteomes" id="UP000625283"/>
    </source>
</evidence>
<keyword evidence="3" id="KW-1185">Reference proteome</keyword>
<evidence type="ECO:0000256" key="1">
    <source>
        <dbReference type="SAM" id="SignalP"/>
    </source>
</evidence>
<evidence type="ECO:0000313" key="2">
    <source>
        <dbReference type="EMBL" id="MBL1409851.1"/>
    </source>
</evidence>
<name>A0ABS1R564_9SPHI</name>
<reference evidence="2 3" key="1">
    <citation type="submission" date="2021-01" db="EMBL/GenBank/DDBJ databases">
        <title>C459-1 draft genome sequence.</title>
        <authorList>
            <person name="Zhang X.-F."/>
        </authorList>
    </citation>
    <scope>NUCLEOTIDE SEQUENCE [LARGE SCALE GENOMIC DNA]</scope>
    <source>
        <strain evidence="3">C459-1</strain>
    </source>
</reference>
<organism evidence="2 3">
    <name type="scientific">Sphingobacterium faecale</name>
    <dbReference type="NCBI Taxonomy" id="2803775"/>
    <lineage>
        <taxon>Bacteria</taxon>
        <taxon>Pseudomonadati</taxon>
        <taxon>Bacteroidota</taxon>
        <taxon>Sphingobacteriia</taxon>
        <taxon>Sphingobacteriales</taxon>
        <taxon>Sphingobacteriaceae</taxon>
        <taxon>Sphingobacterium</taxon>
    </lineage>
</organism>
<feature type="chain" id="PRO_5046580670" description="YXWGXW repeat-containing protein" evidence="1">
    <location>
        <begin position="28"/>
        <end position="122"/>
    </location>
</feature>
<gene>
    <name evidence="2" type="ORF">JKG61_13910</name>
</gene>
<keyword evidence="1" id="KW-0732">Signal</keyword>
<evidence type="ECO:0008006" key="4">
    <source>
        <dbReference type="Google" id="ProtNLM"/>
    </source>
</evidence>
<dbReference type="Proteomes" id="UP000625283">
    <property type="component" value="Unassembled WGS sequence"/>
</dbReference>
<proteinExistence type="predicted"/>